<dbReference type="Gene3D" id="3.30.420.10">
    <property type="entry name" value="Ribonuclease H-like superfamily/Ribonuclease H"/>
    <property type="match status" value="1"/>
</dbReference>
<dbReference type="GO" id="GO:0003964">
    <property type="term" value="F:RNA-directed DNA polymerase activity"/>
    <property type="evidence" value="ECO:0007669"/>
    <property type="project" value="UniProtKB-KW"/>
</dbReference>
<comment type="caution">
    <text evidence="10">The sequence shown here is derived from an EMBL/GenBank/DDBJ whole genome shotgun (WGS) entry which is preliminary data.</text>
</comment>
<dbReference type="OrthoDB" id="425619at2759"/>
<evidence type="ECO:0000313" key="11">
    <source>
        <dbReference type="Proteomes" id="UP000502823"/>
    </source>
</evidence>
<reference evidence="11" key="1">
    <citation type="submission" date="2020-01" db="EMBL/GenBank/DDBJ databases">
        <title>Draft genome sequence of the Termite Coptotermes fromosanus.</title>
        <authorList>
            <person name="Itakura S."/>
            <person name="Yosikawa Y."/>
            <person name="Umezawa K."/>
        </authorList>
    </citation>
    <scope>NUCLEOTIDE SEQUENCE [LARGE SCALE GENOMIC DNA]</scope>
</reference>
<dbReference type="SUPFAM" id="SSF53098">
    <property type="entry name" value="Ribonuclease H-like"/>
    <property type="match status" value="1"/>
</dbReference>
<dbReference type="InterPro" id="IPR043502">
    <property type="entry name" value="DNA/RNA_pol_sf"/>
</dbReference>
<evidence type="ECO:0000256" key="4">
    <source>
        <dbReference type="ARBA" id="ARBA00022722"/>
    </source>
</evidence>
<dbReference type="Proteomes" id="UP000502823">
    <property type="component" value="Unassembled WGS sequence"/>
</dbReference>
<keyword evidence="7" id="KW-0695">RNA-directed DNA polymerase</keyword>
<evidence type="ECO:0000313" key="10">
    <source>
        <dbReference type="EMBL" id="GFG29307.1"/>
    </source>
</evidence>
<dbReference type="GO" id="GO:0042575">
    <property type="term" value="C:DNA polymerase complex"/>
    <property type="evidence" value="ECO:0007669"/>
    <property type="project" value="UniProtKB-ARBA"/>
</dbReference>
<feature type="domain" description="Integrase zinc-binding" evidence="9">
    <location>
        <begin position="264"/>
        <end position="300"/>
    </location>
</feature>
<dbReference type="GO" id="GO:0016787">
    <property type="term" value="F:hydrolase activity"/>
    <property type="evidence" value="ECO:0007669"/>
    <property type="project" value="UniProtKB-KW"/>
</dbReference>
<keyword evidence="5" id="KW-0255">Endonuclease</keyword>
<evidence type="ECO:0000256" key="2">
    <source>
        <dbReference type="ARBA" id="ARBA00022679"/>
    </source>
</evidence>
<dbReference type="InterPro" id="IPR012337">
    <property type="entry name" value="RNaseH-like_sf"/>
</dbReference>
<evidence type="ECO:0000256" key="3">
    <source>
        <dbReference type="ARBA" id="ARBA00022695"/>
    </source>
</evidence>
<dbReference type="InterPro" id="IPR036397">
    <property type="entry name" value="RNaseH_sf"/>
</dbReference>
<dbReference type="CDD" id="cd09274">
    <property type="entry name" value="RNase_HI_RT_Ty3"/>
    <property type="match status" value="1"/>
</dbReference>
<proteinExistence type="predicted"/>
<evidence type="ECO:0000256" key="6">
    <source>
        <dbReference type="ARBA" id="ARBA00022801"/>
    </source>
</evidence>
<dbReference type="AlphaFoldDB" id="A0A6L2PGU5"/>
<dbReference type="SUPFAM" id="SSF56672">
    <property type="entry name" value="DNA/RNA polymerases"/>
    <property type="match status" value="1"/>
</dbReference>
<dbReference type="Pfam" id="PF17921">
    <property type="entry name" value="Integrase_H2C2"/>
    <property type="match status" value="1"/>
</dbReference>
<keyword evidence="3" id="KW-0548">Nucleotidyltransferase</keyword>
<dbReference type="InterPro" id="IPR041373">
    <property type="entry name" value="RT_RNaseH"/>
</dbReference>
<dbReference type="InterPro" id="IPR041588">
    <property type="entry name" value="Integrase_H2C2"/>
</dbReference>
<dbReference type="Pfam" id="PF17917">
    <property type="entry name" value="RT_RNaseH"/>
    <property type="match status" value="1"/>
</dbReference>
<evidence type="ECO:0000259" key="8">
    <source>
        <dbReference type="Pfam" id="PF17917"/>
    </source>
</evidence>
<dbReference type="InterPro" id="IPR050951">
    <property type="entry name" value="Retrovirus_Pol_polyprotein"/>
</dbReference>
<dbReference type="GO" id="GO:0003676">
    <property type="term" value="F:nucleic acid binding"/>
    <property type="evidence" value="ECO:0007669"/>
    <property type="project" value="InterPro"/>
</dbReference>
<feature type="non-terminal residue" evidence="10">
    <location>
        <position position="1"/>
    </location>
</feature>
<dbReference type="Gene3D" id="3.10.20.370">
    <property type="match status" value="1"/>
</dbReference>
<dbReference type="GO" id="GO:0004519">
    <property type="term" value="F:endonuclease activity"/>
    <property type="evidence" value="ECO:0007669"/>
    <property type="project" value="UniProtKB-KW"/>
</dbReference>
<dbReference type="EMBL" id="BLKM01003641">
    <property type="protein sequence ID" value="GFG29307.1"/>
    <property type="molecule type" value="Genomic_DNA"/>
</dbReference>
<keyword evidence="11" id="KW-1185">Reference proteome</keyword>
<evidence type="ECO:0000256" key="5">
    <source>
        <dbReference type="ARBA" id="ARBA00022759"/>
    </source>
</evidence>
<dbReference type="InParanoid" id="A0A6L2PGU5"/>
<feature type="domain" description="Reverse transcriptase RNase H-like" evidence="8">
    <location>
        <begin position="51"/>
        <end position="154"/>
    </location>
</feature>
<accession>A0A6L2PGU5</accession>
<evidence type="ECO:0000256" key="1">
    <source>
        <dbReference type="ARBA" id="ARBA00012493"/>
    </source>
</evidence>
<keyword evidence="4" id="KW-0540">Nuclease</keyword>
<protein>
    <recommendedName>
        <fullName evidence="1">RNA-directed DNA polymerase</fullName>
        <ecNumber evidence="1">2.7.7.49</ecNumber>
    </recommendedName>
</protein>
<dbReference type="PANTHER" id="PTHR37984:SF5">
    <property type="entry name" value="PROTEIN NYNRIN-LIKE"/>
    <property type="match status" value="1"/>
</dbReference>
<sequence>RFIVNDADYVAPLLQLLRKNTPWKWSAEMQEAFETLRDKFANTIHLVHPDENLPFVVNTDSSAKPTGTILSQQDQEGNTNIVSTASRALTPTEQRYTTCEQELPAIVLALEKFRIYTCGHKVILNTDNKSLTFLNQCAITSNRVARWMITLQQYDIELRHVTGTDNHLADIISRNPAGLNASEIRNLTKPNTIVVNKIEVNIDKSVHKDLGNLAQLQQTDPRIQTIRQRTDSHPTATDSRYRLWDNTMFCRELRNVSEWKPVLPVCLEESVIHYAHTSLGHLGVDKCIQQIKQAYYFKNLGHKGSYDGGKEPLTGKTWLSVRHRSLWQFANITQWCKVHLVCSDVFSKHVRLYPLKAATTKSCLNKLINHYFLYVIKPEGTQFHSPPWKRHLESQNVQVRYIAVRRPQSNPTERCMREISKFFRIYCSDNHRKWAELIPHIESWLNNTVASATGFTPTELMFGGKGSNVFEKFLPGAPEDKPLSEDLQTKIAKAYEKMKEKINARKKQKINQS</sequence>
<keyword evidence="6" id="KW-0378">Hydrolase</keyword>
<name>A0A6L2PGU5_COPFO</name>
<keyword evidence="2" id="KW-0808">Transferase</keyword>
<dbReference type="PANTHER" id="PTHR37984">
    <property type="entry name" value="PROTEIN CBG26694"/>
    <property type="match status" value="1"/>
</dbReference>
<dbReference type="Gene3D" id="1.10.340.70">
    <property type="match status" value="1"/>
</dbReference>
<dbReference type="EC" id="2.7.7.49" evidence="1"/>
<evidence type="ECO:0000256" key="7">
    <source>
        <dbReference type="ARBA" id="ARBA00022918"/>
    </source>
</evidence>
<evidence type="ECO:0000259" key="9">
    <source>
        <dbReference type="Pfam" id="PF17921"/>
    </source>
</evidence>
<gene>
    <name evidence="10" type="ORF">Cfor_02252</name>
</gene>
<organism evidence="10 11">
    <name type="scientific">Coptotermes formosanus</name>
    <name type="common">Formosan subterranean termite</name>
    <dbReference type="NCBI Taxonomy" id="36987"/>
    <lineage>
        <taxon>Eukaryota</taxon>
        <taxon>Metazoa</taxon>
        <taxon>Ecdysozoa</taxon>
        <taxon>Arthropoda</taxon>
        <taxon>Hexapoda</taxon>
        <taxon>Insecta</taxon>
        <taxon>Pterygota</taxon>
        <taxon>Neoptera</taxon>
        <taxon>Polyneoptera</taxon>
        <taxon>Dictyoptera</taxon>
        <taxon>Blattodea</taxon>
        <taxon>Blattoidea</taxon>
        <taxon>Termitoidae</taxon>
        <taxon>Rhinotermitidae</taxon>
        <taxon>Coptotermes</taxon>
    </lineage>
</organism>